<dbReference type="PANTHER" id="PTHR43610">
    <property type="entry name" value="BLL6696 PROTEIN"/>
    <property type="match status" value="1"/>
</dbReference>
<dbReference type="PROSITE" id="PS51186">
    <property type="entry name" value="GNAT"/>
    <property type="match status" value="1"/>
</dbReference>
<accession>A0A895XPY4</accession>
<dbReference type="InterPro" id="IPR000182">
    <property type="entry name" value="GNAT_dom"/>
</dbReference>
<dbReference type="Gene3D" id="3.40.630.30">
    <property type="match status" value="1"/>
</dbReference>
<gene>
    <name evidence="2" type="ORF">JQS30_01340</name>
</gene>
<proteinExistence type="predicted"/>
<evidence type="ECO:0000313" key="2">
    <source>
        <dbReference type="EMBL" id="QSB05603.1"/>
    </source>
</evidence>
<dbReference type="Proteomes" id="UP000662939">
    <property type="component" value="Chromosome"/>
</dbReference>
<organism evidence="2 3">
    <name type="scientific">Natronoglycomyces albus</name>
    <dbReference type="NCBI Taxonomy" id="2811108"/>
    <lineage>
        <taxon>Bacteria</taxon>
        <taxon>Bacillati</taxon>
        <taxon>Actinomycetota</taxon>
        <taxon>Actinomycetes</taxon>
        <taxon>Glycomycetales</taxon>
        <taxon>Glycomycetaceae</taxon>
        <taxon>Natronoglycomyces</taxon>
    </lineage>
</organism>
<dbReference type="KEGG" id="nav:JQS30_01340"/>
<dbReference type="PANTHER" id="PTHR43610:SF1">
    <property type="entry name" value="N-ACETYLTRANSFERASE DOMAIN-CONTAINING PROTEIN"/>
    <property type="match status" value="1"/>
</dbReference>
<dbReference type="SUPFAM" id="SSF55729">
    <property type="entry name" value="Acyl-CoA N-acyltransferases (Nat)"/>
    <property type="match status" value="1"/>
</dbReference>
<dbReference type="InterPro" id="IPR016181">
    <property type="entry name" value="Acyl_CoA_acyltransferase"/>
</dbReference>
<reference evidence="2" key="1">
    <citation type="submission" date="2021-02" db="EMBL/GenBank/DDBJ databases">
        <title>Natronoglycomyces albus gen. nov., sp. nov, a haloalkaliphilic actinobacterium from a soda solonchak soil.</title>
        <authorList>
            <person name="Sorokin D.Y."/>
            <person name="Khijniak T.V."/>
            <person name="Zakharycheva A.P."/>
            <person name="Boueva O.V."/>
            <person name="Ariskina E.V."/>
            <person name="Hahnke R.L."/>
            <person name="Bunk B."/>
            <person name="Sproer C."/>
            <person name="Schumann P."/>
            <person name="Evtushenko L.I."/>
            <person name="Kublanov I.V."/>
        </authorList>
    </citation>
    <scope>NUCLEOTIDE SEQUENCE</scope>
    <source>
        <strain evidence="2">DSM 106290</strain>
    </source>
</reference>
<keyword evidence="3" id="KW-1185">Reference proteome</keyword>
<feature type="domain" description="N-acetyltransferase" evidence="1">
    <location>
        <begin position="25"/>
        <end position="187"/>
    </location>
</feature>
<protein>
    <submittedName>
        <fullName evidence="2">GNAT family N-acetyltransferase</fullName>
    </submittedName>
</protein>
<dbReference type="RefSeq" id="WP_213171613.1">
    <property type="nucleotide sequence ID" value="NZ_CP070496.1"/>
</dbReference>
<dbReference type="Pfam" id="PF13302">
    <property type="entry name" value="Acetyltransf_3"/>
    <property type="match status" value="1"/>
</dbReference>
<evidence type="ECO:0000313" key="3">
    <source>
        <dbReference type="Proteomes" id="UP000662939"/>
    </source>
</evidence>
<dbReference type="AlphaFoldDB" id="A0A895XPY4"/>
<dbReference type="EMBL" id="CP070496">
    <property type="protein sequence ID" value="QSB05603.1"/>
    <property type="molecule type" value="Genomic_DNA"/>
</dbReference>
<dbReference type="GO" id="GO:0016747">
    <property type="term" value="F:acyltransferase activity, transferring groups other than amino-acyl groups"/>
    <property type="evidence" value="ECO:0007669"/>
    <property type="project" value="InterPro"/>
</dbReference>
<sequence>MANVSTTDDFRPDFYRKPTLSGDLVTLVPLGADYGEQLFHALNDPEVARLTGSRGSFELKKLMPIIAARRFADDRLDLAVIDNATQKVVGEVVLNEWEPENRSCNYRIALGPQGQGRGLGTEAGCLIIDYGFQKLRLNRISLGVYAFNPRGIRSYEKIGFVVEGRQRQALLWDGEYVDHVIMSLLAEEWRPRR</sequence>
<name>A0A895XPY4_9ACTN</name>
<evidence type="ECO:0000259" key="1">
    <source>
        <dbReference type="PROSITE" id="PS51186"/>
    </source>
</evidence>